<feature type="transmembrane region" description="Helical" evidence="2">
    <location>
        <begin position="58"/>
        <end position="76"/>
    </location>
</feature>
<dbReference type="RefSeq" id="WP_018791773.1">
    <property type="nucleotide sequence ID" value="NZ_BOQM01000011.1"/>
</dbReference>
<evidence type="ECO:0000313" key="6">
    <source>
        <dbReference type="Proteomes" id="UP000677457"/>
    </source>
</evidence>
<gene>
    <name evidence="4" type="ORF">FB564_0431</name>
    <name evidence="3" type="ORF">Sar04_19460</name>
</gene>
<keyword evidence="2" id="KW-0472">Membrane</keyword>
<evidence type="ECO:0000256" key="1">
    <source>
        <dbReference type="SAM" id="MobiDB-lite"/>
    </source>
</evidence>
<protein>
    <submittedName>
        <fullName evidence="4">Uncharacterized protein</fullName>
    </submittedName>
</protein>
<evidence type="ECO:0000313" key="3">
    <source>
        <dbReference type="EMBL" id="GIM84863.1"/>
    </source>
</evidence>
<dbReference type="Proteomes" id="UP000315983">
    <property type="component" value="Unassembled WGS sequence"/>
</dbReference>
<sequence length="195" mass="21143">MSGTSIDDLLSVEEERHPRGDTGRVRRSRRLLRGLAGVAAVVAVLVAGLRAVGLQVSLPVLVAGVLALFAVHWLVIPLRPPPSSPAVDRNLLGPSEVSGNRGDRHDALRAAINSWETPLGWAATRSERFNGTILPRLAELADERLRLRHGVTRGSDPVRARVLLGDQLSTFLETPPRRPPSPRELAAIVAELERL</sequence>
<reference evidence="3 6" key="2">
    <citation type="submission" date="2021-03" db="EMBL/GenBank/DDBJ databases">
        <title>Whole genome shotgun sequence of Salinispora arenicola NBRC 105043.</title>
        <authorList>
            <person name="Komaki H."/>
            <person name="Tamura T."/>
        </authorList>
    </citation>
    <scope>NUCLEOTIDE SEQUENCE [LARGE SCALE GENOMIC DNA]</scope>
    <source>
        <strain evidence="3 6">NBRC 105043</strain>
    </source>
</reference>
<reference evidence="4 5" key="1">
    <citation type="submission" date="2019-06" db="EMBL/GenBank/DDBJ databases">
        <title>Sequencing the genomes of 1000 actinobacteria strains.</title>
        <authorList>
            <person name="Klenk H.-P."/>
        </authorList>
    </citation>
    <scope>NUCLEOTIDE SEQUENCE [LARGE SCALE GENOMIC DNA]</scope>
    <source>
        <strain evidence="4 5">DSM 44819</strain>
    </source>
</reference>
<evidence type="ECO:0000256" key="2">
    <source>
        <dbReference type="SAM" id="Phobius"/>
    </source>
</evidence>
<keyword evidence="2" id="KW-0812">Transmembrane</keyword>
<feature type="transmembrane region" description="Helical" evidence="2">
    <location>
        <begin position="31"/>
        <end position="52"/>
    </location>
</feature>
<dbReference type="GeneID" id="93769785"/>
<evidence type="ECO:0000313" key="5">
    <source>
        <dbReference type="Proteomes" id="UP000315983"/>
    </source>
</evidence>
<proteinExistence type="predicted"/>
<dbReference type="Proteomes" id="UP000677457">
    <property type="component" value="Unassembled WGS sequence"/>
</dbReference>
<accession>A0A542XHS7</accession>
<feature type="region of interest" description="Disordered" evidence="1">
    <location>
        <begin position="1"/>
        <end position="24"/>
    </location>
</feature>
<dbReference type="EMBL" id="VFOL01000001">
    <property type="protein sequence ID" value="TQL35386.1"/>
    <property type="molecule type" value="Genomic_DNA"/>
</dbReference>
<comment type="caution">
    <text evidence="4">The sequence shown here is derived from an EMBL/GenBank/DDBJ whole genome shotgun (WGS) entry which is preliminary data.</text>
</comment>
<keyword evidence="2" id="KW-1133">Transmembrane helix</keyword>
<evidence type="ECO:0000313" key="4">
    <source>
        <dbReference type="EMBL" id="TQL35386.1"/>
    </source>
</evidence>
<keyword evidence="6" id="KW-1185">Reference proteome</keyword>
<feature type="compositionally biased region" description="Basic and acidic residues" evidence="1">
    <location>
        <begin position="13"/>
        <end position="24"/>
    </location>
</feature>
<organism evidence="4 5">
    <name type="scientific">Salinispora arenicola</name>
    <dbReference type="NCBI Taxonomy" id="168697"/>
    <lineage>
        <taxon>Bacteria</taxon>
        <taxon>Bacillati</taxon>
        <taxon>Actinomycetota</taxon>
        <taxon>Actinomycetes</taxon>
        <taxon>Micromonosporales</taxon>
        <taxon>Micromonosporaceae</taxon>
        <taxon>Salinispora</taxon>
    </lineage>
</organism>
<name>A0A542XHS7_SALAC</name>
<dbReference type="EMBL" id="BOQM01000011">
    <property type="protein sequence ID" value="GIM84863.1"/>
    <property type="molecule type" value="Genomic_DNA"/>
</dbReference>
<dbReference type="AlphaFoldDB" id="A0A542XHS7"/>